<feature type="region of interest" description="Disordered" evidence="1">
    <location>
        <begin position="1"/>
        <end position="25"/>
    </location>
</feature>
<evidence type="ECO:0000313" key="3">
    <source>
        <dbReference type="EMBL" id="KAK1287801.1"/>
    </source>
</evidence>
<keyword evidence="4" id="KW-1185">Reference proteome</keyword>
<evidence type="ECO:0000313" key="4">
    <source>
        <dbReference type="Proteomes" id="UP001180020"/>
    </source>
</evidence>
<dbReference type="AlphaFoldDB" id="A0AAV9CG41"/>
<dbReference type="EMBL" id="JAUJYO010000019">
    <property type="protein sequence ID" value="KAK1287801.1"/>
    <property type="molecule type" value="Genomic_DNA"/>
</dbReference>
<gene>
    <name evidence="3" type="ORF">QJS10_CPB19g00443</name>
</gene>
<dbReference type="InterPro" id="IPR055281">
    <property type="entry name" value="GIR1-2/SIED1"/>
</dbReference>
<dbReference type="PANTHER" id="PTHR33177">
    <property type="entry name" value="PUTATIVE-RELATED"/>
    <property type="match status" value="1"/>
</dbReference>
<comment type="caution">
    <text evidence="3">The sequence shown here is derived from an EMBL/GenBank/DDBJ whole genome shotgun (WGS) entry which is preliminary data.</text>
</comment>
<protein>
    <recommendedName>
        <fullName evidence="2">GIR1-like zinc ribbon domain-containing protein</fullName>
    </recommendedName>
</protein>
<reference evidence="3" key="2">
    <citation type="submission" date="2023-06" db="EMBL/GenBank/DDBJ databases">
        <authorList>
            <person name="Ma L."/>
            <person name="Liu K.-W."/>
            <person name="Li Z."/>
            <person name="Hsiao Y.-Y."/>
            <person name="Qi Y."/>
            <person name="Fu T."/>
            <person name="Tang G."/>
            <person name="Zhang D."/>
            <person name="Sun W.-H."/>
            <person name="Liu D.-K."/>
            <person name="Li Y."/>
            <person name="Chen G.-Z."/>
            <person name="Liu X.-D."/>
            <person name="Liao X.-Y."/>
            <person name="Jiang Y.-T."/>
            <person name="Yu X."/>
            <person name="Hao Y."/>
            <person name="Huang J."/>
            <person name="Zhao X.-W."/>
            <person name="Ke S."/>
            <person name="Chen Y.-Y."/>
            <person name="Wu W.-L."/>
            <person name="Hsu J.-L."/>
            <person name="Lin Y.-F."/>
            <person name="Huang M.-D."/>
            <person name="Li C.-Y."/>
            <person name="Huang L."/>
            <person name="Wang Z.-W."/>
            <person name="Zhao X."/>
            <person name="Zhong W.-Y."/>
            <person name="Peng D.-H."/>
            <person name="Ahmad S."/>
            <person name="Lan S."/>
            <person name="Zhang J.-S."/>
            <person name="Tsai W.-C."/>
            <person name="Van De Peer Y."/>
            <person name="Liu Z.-J."/>
        </authorList>
    </citation>
    <scope>NUCLEOTIDE SEQUENCE</scope>
    <source>
        <strain evidence="3">CP</strain>
        <tissue evidence="3">Leaves</tissue>
    </source>
</reference>
<evidence type="ECO:0000259" key="2">
    <source>
        <dbReference type="Pfam" id="PF24747"/>
    </source>
</evidence>
<sequence>MAIEVPNQNHHHHKQQQHPHQQIQSISCAASNRPLVDSSVELEEPSPLPFGWHRHLDLQTGKVYYERDKSLGEKKKMSRNGKGPRLDLKLNLSPPPRPNRSMNESPNRSSSSSSPPSSCVSSESEQMGGSNSPEVMSMVLAGCPRCLMYVMLSEDDPKCPKCKSTVLLDFNNNNSKSKKNRKS</sequence>
<proteinExistence type="predicted"/>
<dbReference type="PANTHER" id="PTHR33177:SF74">
    <property type="entry name" value="PROTEIN GL2-INTERACTING REPRESSOR 1"/>
    <property type="match status" value="1"/>
</dbReference>
<feature type="domain" description="GIR1-like zinc ribbon" evidence="2">
    <location>
        <begin position="137"/>
        <end position="170"/>
    </location>
</feature>
<organism evidence="3 4">
    <name type="scientific">Acorus calamus</name>
    <name type="common">Sweet flag</name>
    <dbReference type="NCBI Taxonomy" id="4465"/>
    <lineage>
        <taxon>Eukaryota</taxon>
        <taxon>Viridiplantae</taxon>
        <taxon>Streptophyta</taxon>
        <taxon>Embryophyta</taxon>
        <taxon>Tracheophyta</taxon>
        <taxon>Spermatophyta</taxon>
        <taxon>Magnoliopsida</taxon>
        <taxon>Liliopsida</taxon>
        <taxon>Acoraceae</taxon>
        <taxon>Acorus</taxon>
    </lineage>
</organism>
<evidence type="ECO:0000256" key="1">
    <source>
        <dbReference type="SAM" id="MobiDB-lite"/>
    </source>
</evidence>
<dbReference type="Proteomes" id="UP001180020">
    <property type="component" value="Unassembled WGS sequence"/>
</dbReference>
<feature type="region of interest" description="Disordered" evidence="1">
    <location>
        <begin position="69"/>
        <end position="133"/>
    </location>
</feature>
<name>A0AAV9CG41_ACOCL</name>
<reference evidence="3" key="1">
    <citation type="journal article" date="2023" name="Nat. Commun.">
        <title>Diploid and tetraploid genomes of Acorus and the evolution of monocots.</title>
        <authorList>
            <person name="Ma L."/>
            <person name="Liu K.W."/>
            <person name="Li Z."/>
            <person name="Hsiao Y.Y."/>
            <person name="Qi Y."/>
            <person name="Fu T."/>
            <person name="Tang G.D."/>
            <person name="Zhang D."/>
            <person name="Sun W.H."/>
            <person name="Liu D.K."/>
            <person name="Li Y."/>
            <person name="Chen G.Z."/>
            <person name="Liu X.D."/>
            <person name="Liao X.Y."/>
            <person name="Jiang Y.T."/>
            <person name="Yu X."/>
            <person name="Hao Y."/>
            <person name="Huang J."/>
            <person name="Zhao X.W."/>
            <person name="Ke S."/>
            <person name="Chen Y.Y."/>
            <person name="Wu W.L."/>
            <person name="Hsu J.L."/>
            <person name="Lin Y.F."/>
            <person name="Huang M.D."/>
            <person name="Li C.Y."/>
            <person name="Huang L."/>
            <person name="Wang Z.W."/>
            <person name="Zhao X."/>
            <person name="Zhong W.Y."/>
            <person name="Peng D.H."/>
            <person name="Ahmad S."/>
            <person name="Lan S."/>
            <person name="Zhang J.S."/>
            <person name="Tsai W.C."/>
            <person name="Van de Peer Y."/>
            <person name="Liu Z.J."/>
        </authorList>
    </citation>
    <scope>NUCLEOTIDE SEQUENCE</scope>
    <source>
        <strain evidence="3">CP</strain>
    </source>
</reference>
<accession>A0AAV9CG41</accession>
<dbReference type="Pfam" id="PF24747">
    <property type="entry name" value="Zn-ribbon_GIR1"/>
    <property type="match status" value="1"/>
</dbReference>
<feature type="compositionally biased region" description="Low complexity" evidence="1">
    <location>
        <begin position="99"/>
        <end position="125"/>
    </location>
</feature>
<dbReference type="InterPro" id="IPR056440">
    <property type="entry name" value="Zn-ribbon_GIR1"/>
</dbReference>